<accession>C4ZCM8</accession>
<dbReference type="HOGENOM" id="CLU_1844344_0_0_9"/>
<evidence type="ECO:0000313" key="2">
    <source>
        <dbReference type="Proteomes" id="UP000001477"/>
    </source>
</evidence>
<dbReference type="GeneID" id="86987482"/>
<evidence type="ECO:0000313" key="1">
    <source>
        <dbReference type="EMBL" id="ACR74383.1"/>
    </source>
</evidence>
<sequence>MCLAYQIGSKTPSEIARSWQGTGKYPGIDDYVDITVEKGTVLYRGEPNGTEYFTTLDAIEQSGRDATKLFEGLQVEKNPIHGYRGEMQGYIFNEDVASAYGITNANPQFGKGGLPQYYVPDVQDLIDKGILPPVGNIKLNK</sequence>
<proteinExistence type="predicted"/>
<dbReference type="EMBL" id="CP001107">
    <property type="protein sequence ID" value="ACR74383.1"/>
    <property type="molecule type" value="Genomic_DNA"/>
</dbReference>
<dbReference type="STRING" id="515619.EUBREC_0593"/>
<protein>
    <submittedName>
        <fullName evidence="1">Uncharacterized protein</fullName>
    </submittedName>
</protein>
<dbReference type="PaxDb" id="515619-EUBREC_0593"/>
<name>C4ZCM8_AGARV</name>
<dbReference type="KEGG" id="ere:EUBREC_0593"/>
<dbReference type="RefSeq" id="WP_012741500.1">
    <property type="nucleotide sequence ID" value="NC_012781.1"/>
</dbReference>
<dbReference type="AlphaFoldDB" id="C4ZCM8"/>
<reference evidence="1 2" key="1">
    <citation type="journal article" date="2009" name="Proc. Natl. Acad. Sci. U.S.A.">
        <title>Characterizing a model human gut microbiota composed of members of its two dominant bacterial phyla.</title>
        <authorList>
            <person name="Mahowald M.A."/>
            <person name="Rey F.E."/>
            <person name="Seedorf H."/>
            <person name="Turnbaugh P.J."/>
            <person name="Fulton R.S."/>
            <person name="Wollam A."/>
            <person name="Shah N."/>
            <person name="Wang C."/>
            <person name="Magrini V."/>
            <person name="Wilson R.K."/>
            <person name="Cantarel B.L."/>
            <person name="Coutinho P.M."/>
            <person name="Henrissat B."/>
            <person name="Crock L.W."/>
            <person name="Russell A."/>
            <person name="Verberkmoes N.C."/>
            <person name="Hettich R.L."/>
            <person name="Gordon J.I."/>
        </authorList>
    </citation>
    <scope>NUCLEOTIDE SEQUENCE [LARGE SCALE GENOMIC DNA]</scope>
    <source>
        <strain evidence="2">ATCC 33656 / DSM 3377 / JCM 17463 / KCTC 5835 / LMG 30912 / VPI 0990</strain>
    </source>
</reference>
<dbReference type="Proteomes" id="UP000001477">
    <property type="component" value="Chromosome"/>
</dbReference>
<organism evidence="1 2">
    <name type="scientific">Agathobacter rectalis (strain ATCC 33656 / DSM 3377 / JCM 17463 / KCTC 5835 / VPI 0990)</name>
    <name type="common">Eubacterium rectale</name>
    <dbReference type="NCBI Taxonomy" id="515619"/>
    <lineage>
        <taxon>Bacteria</taxon>
        <taxon>Bacillati</taxon>
        <taxon>Bacillota</taxon>
        <taxon>Clostridia</taxon>
        <taxon>Lachnospirales</taxon>
        <taxon>Lachnospiraceae</taxon>
        <taxon>Agathobacter</taxon>
    </lineage>
</organism>
<gene>
    <name evidence="1" type="ordered locus">EUBREC_0593</name>
</gene>